<evidence type="ECO:0000313" key="3">
    <source>
        <dbReference type="Proteomes" id="UP000032233"/>
    </source>
</evidence>
<feature type="transmembrane region" description="Helical" evidence="1">
    <location>
        <begin position="425"/>
        <end position="444"/>
    </location>
</feature>
<comment type="caution">
    <text evidence="2">The sequence shown here is derived from an EMBL/GenBank/DDBJ whole genome shotgun (WGS) entry which is preliminary data.</text>
</comment>
<dbReference type="AlphaFoldDB" id="A0A0D2J252"/>
<accession>A0A0D2J252</accession>
<reference evidence="2 3" key="1">
    <citation type="submission" date="2013-11" db="EMBL/GenBank/DDBJ databases">
        <title>Metagenomic analysis of a methanogenic consortium involved in long chain n-alkane degradation.</title>
        <authorList>
            <person name="Davidova I.A."/>
            <person name="Callaghan A.V."/>
            <person name="Wawrik B."/>
            <person name="Pruitt S."/>
            <person name="Marks C."/>
            <person name="Duncan K.E."/>
            <person name="Suflita J.M."/>
        </authorList>
    </citation>
    <scope>NUCLEOTIDE SEQUENCE [LARGE SCALE GENOMIC DNA]</scope>
    <source>
        <strain evidence="2 3">SPR</strain>
    </source>
</reference>
<dbReference type="Proteomes" id="UP000032233">
    <property type="component" value="Unassembled WGS sequence"/>
</dbReference>
<dbReference type="RefSeq" id="WP_044350962.1">
    <property type="nucleotide sequence ID" value="NZ_AZAC01000034.1"/>
</dbReference>
<dbReference type="EMBL" id="AZAC01000034">
    <property type="protein sequence ID" value="KIX12314.1"/>
    <property type="molecule type" value="Genomic_DNA"/>
</dbReference>
<sequence>MLKRILFISAALFGVAFGLAIFLGVFSPKPPRPEIEKVVFGPQRACLVLSQRVKVSRFVISEKQGKTILDQRFARVRRDRLEALFDWSPDREYRFRVTGPWGSAVLIQKSPGQRKSDLSVNFLAPFAGSAGWEAKGGVDPEYQDKGAMIKGGVTTCALILTSHNQQPGLAKAKVFLPGGFEVISRDLPPFVRRTESQGRQVLDFNQRLYSEQDNFALVFRVRAPRTGTFPLEALVEFRSGEKVKKYRRSVLITVMEPEQFSRSIKVKQTFLPTTSTGLPDKRAEKNTIYFKPPLVRKIADMLGVEPQVRNYWSPYTYQALVLENKTQSTVSLLITSRITDGAGRATPRAFKPPDIFKGSLKNDSVAVSHTLLPGETDRVVIPVFITSRPRPGLYKRRLSIRPMGSQAKMAGLDLDLVITTTNQNALIFTLLAFLVSLGSFLWLVFSFRGMIRAFKVRWVVIVALFGALSFVGVNLPLRVFGALIQGLLGPFSVLVLGFFNDLLYFALLVALLRLIPQKGVATLLILVRYALSVMLTGGFHLTDFLYVGTAILVKEGALHLSGVTRKGADFEWTWAGTGFLALFLALGDTYLNATSLYVHMLLFRLYFADWYIWLNLIFNGMIYTTIGTFLGKRFSDRLIWAED</sequence>
<feature type="transmembrane region" description="Helical" evidence="1">
    <location>
        <begin position="487"/>
        <end position="512"/>
    </location>
</feature>
<keyword evidence="1" id="KW-1133">Transmembrane helix</keyword>
<name>A0A0D2J252_9BACT</name>
<organism evidence="2 3">
    <name type="scientific">Dethiosulfatarculus sandiegensis</name>
    <dbReference type="NCBI Taxonomy" id="1429043"/>
    <lineage>
        <taxon>Bacteria</taxon>
        <taxon>Pseudomonadati</taxon>
        <taxon>Thermodesulfobacteriota</taxon>
        <taxon>Desulfarculia</taxon>
        <taxon>Desulfarculales</taxon>
        <taxon>Desulfarculaceae</taxon>
        <taxon>Dethiosulfatarculus</taxon>
    </lineage>
</organism>
<keyword evidence="1" id="KW-0812">Transmembrane</keyword>
<feature type="transmembrane region" description="Helical" evidence="1">
    <location>
        <begin position="519"/>
        <end position="538"/>
    </location>
</feature>
<evidence type="ECO:0000256" key="1">
    <source>
        <dbReference type="SAM" id="Phobius"/>
    </source>
</evidence>
<proteinExistence type="predicted"/>
<feature type="transmembrane region" description="Helical" evidence="1">
    <location>
        <begin position="456"/>
        <end position="475"/>
    </location>
</feature>
<feature type="transmembrane region" description="Helical" evidence="1">
    <location>
        <begin position="610"/>
        <end position="630"/>
    </location>
</feature>
<evidence type="ECO:0000313" key="2">
    <source>
        <dbReference type="EMBL" id="KIX12314.1"/>
    </source>
</evidence>
<protein>
    <submittedName>
        <fullName evidence="2">Uncharacterized protein</fullName>
    </submittedName>
</protein>
<gene>
    <name evidence="2" type="ORF">X474_20495</name>
</gene>
<feature type="transmembrane region" description="Helical" evidence="1">
    <location>
        <begin position="572"/>
        <end position="590"/>
    </location>
</feature>
<dbReference type="STRING" id="1429043.X474_20495"/>
<keyword evidence="1" id="KW-0472">Membrane</keyword>
<keyword evidence="3" id="KW-1185">Reference proteome</keyword>
<dbReference type="InParanoid" id="A0A0D2J252"/>
<dbReference type="OrthoDB" id="5498898at2"/>